<comment type="caution">
    <text evidence="1">The sequence shown here is derived from an EMBL/GenBank/DDBJ whole genome shotgun (WGS) entry which is preliminary data.</text>
</comment>
<reference evidence="1 2" key="1">
    <citation type="journal article" date="2020" name="Access Microbiol">
        <title>Isolation and genome sequencing of Staphylococcus schleiferi subspecies coagulans from Antarctic seals.</title>
        <authorList>
            <person name="Foster G."/>
            <person name="Robb A."/>
            <person name="Paterson G.K."/>
        </authorList>
    </citation>
    <scope>NUCLEOTIDE SEQUENCE [LARGE SCALE GENOMIC DNA]</scope>
    <source>
        <strain evidence="1 2">M615/02/4</strain>
    </source>
</reference>
<organism evidence="1 2">
    <name type="scientific">Staphylococcus coagulans</name>
    <dbReference type="NCBI Taxonomy" id="74706"/>
    <lineage>
        <taxon>Bacteria</taxon>
        <taxon>Bacillati</taxon>
        <taxon>Bacillota</taxon>
        <taxon>Bacilli</taxon>
        <taxon>Bacillales</taxon>
        <taxon>Staphylococcaceae</taxon>
        <taxon>Staphylococcus</taxon>
    </lineage>
</organism>
<gene>
    <name evidence="1" type="ORF">HR081_12500</name>
</gene>
<name>A0A9X0PHB4_9STAP</name>
<dbReference type="AlphaFoldDB" id="A0A9X0PHB4"/>
<sequence>MAKRKVKFKIFKITNLITSNNNDKTILNYYNHRITDFIFINSLTFEKKIRKKRYNNDTETIYLANYNPFYSEKFSKGQIVTIRHGKEQRNVNVEDLSLVGLIKTNQGVEYVVDFYIQKDTGYMFVEQDENYVLNISKLRGLMKQHYKYNKQYILYLNTLDYNYMHEYRPVLNLEIIKPVNIKEQIKNLVSVNSVSIFEKDGLQDRDIEDISLSEKNSENNFIKQVSDAINQHDIPEYDTMLKLTKFKNNRFSGHLEKFINHVINSDKFGGYSVEGIDSYGVKRVFTPDSLTRDIQFETNANEDGLVDDKEKVSFINKYLEDNFDNMPDTFTKDEPYYKGLKGFLIEYTKFKGDYEDDETGSEEK</sequence>
<proteinExistence type="predicted"/>
<dbReference type="EMBL" id="JABTCN010000092">
    <property type="protein sequence ID" value="MBA8777686.1"/>
    <property type="molecule type" value="Genomic_DNA"/>
</dbReference>
<dbReference type="RefSeq" id="WP_182281435.1">
    <property type="nucleotide sequence ID" value="NZ_JABTCN010000092.1"/>
</dbReference>
<evidence type="ECO:0000313" key="2">
    <source>
        <dbReference type="Proteomes" id="UP000524893"/>
    </source>
</evidence>
<protein>
    <submittedName>
        <fullName evidence="1">Uncharacterized protein</fullName>
    </submittedName>
</protein>
<accession>A0A9X0PHB4</accession>
<dbReference type="Proteomes" id="UP000524893">
    <property type="component" value="Unassembled WGS sequence"/>
</dbReference>
<evidence type="ECO:0000313" key="1">
    <source>
        <dbReference type="EMBL" id="MBA8777686.1"/>
    </source>
</evidence>